<evidence type="ECO:0000256" key="1">
    <source>
        <dbReference type="ARBA" id="ARBA00004202"/>
    </source>
</evidence>
<evidence type="ECO:0000256" key="4">
    <source>
        <dbReference type="ARBA" id="ARBA00023065"/>
    </source>
</evidence>
<accession>A0A3L7K596</accession>
<comment type="subcellular location">
    <subcellularLocation>
        <location evidence="1">Cell membrane</location>
        <topology evidence="1">Peripheral membrane protein</topology>
    </subcellularLocation>
</comment>
<dbReference type="AlphaFoldDB" id="A0A3L7K596"/>
<dbReference type="GO" id="GO:0005524">
    <property type="term" value="F:ATP binding"/>
    <property type="evidence" value="ECO:0007669"/>
    <property type="project" value="UniProtKB-KW"/>
</dbReference>
<proteinExistence type="predicted"/>
<gene>
    <name evidence="6" type="ORF">D9X91_02405</name>
</gene>
<dbReference type="Gene3D" id="3.40.50.300">
    <property type="entry name" value="P-loop containing nucleotide triphosphate hydrolases"/>
    <property type="match status" value="1"/>
</dbReference>
<dbReference type="Proteomes" id="UP000276770">
    <property type="component" value="Unassembled WGS sequence"/>
</dbReference>
<dbReference type="InterPro" id="IPR051535">
    <property type="entry name" value="Siderophore_ABC-ATPase"/>
</dbReference>
<keyword evidence="2" id="KW-0813">Transport</keyword>
<dbReference type="PANTHER" id="PTHR42771:SF2">
    <property type="entry name" value="IRON(3+)-HYDROXAMATE IMPORT ATP-BINDING PROTEIN FHUC"/>
    <property type="match status" value="1"/>
</dbReference>
<keyword evidence="6" id="KW-0067">ATP-binding</keyword>
<comment type="caution">
    <text evidence="6">The sequence shown here is derived from an EMBL/GenBank/DDBJ whole genome shotgun (WGS) entry which is preliminary data.</text>
</comment>
<name>A0A3L7K596_9BACI</name>
<keyword evidence="3" id="KW-1003">Cell membrane</keyword>
<dbReference type="InterPro" id="IPR027417">
    <property type="entry name" value="P-loop_NTPase"/>
</dbReference>
<keyword evidence="5" id="KW-0472">Membrane</keyword>
<evidence type="ECO:0000313" key="6">
    <source>
        <dbReference type="EMBL" id="RLQ98256.1"/>
    </source>
</evidence>
<organism evidence="6 7">
    <name type="scientific">Falsibacillus albus</name>
    <dbReference type="NCBI Taxonomy" id="2478915"/>
    <lineage>
        <taxon>Bacteria</taxon>
        <taxon>Bacillati</taxon>
        <taxon>Bacillota</taxon>
        <taxon>Bacilli</taxon>
        <taxon>Bacillales</taxon>
        <taxon>Bacillaceae</taxon>
        <taxon>Falsibacillus</taxon>
    </lineage>
</organism>
<keyword evidence="6" id="KW-0547">Nucleotide-binding</keyword>
<dbReference type="GO" id="GO:0005886">
    <property type="term" value="C:plasma membrane"/>
    <property type="evidence" value="ECO:0007669"/>
    <property type="project" value="UniProtKB-SubCell"/>
</dbReference>
<protein>
    <submittedName>
        <fullName evidence="6">Heme ABC transporter ATP-binding protein CcmA</fullName>
    </submittedName>
</protein>
<dbReference type="GO" id="GO:0006811">
    <property type="term" value="P:monoatomic ion transport"/>
    <property type="evidence" value="ECO:0007669"/>
    <property type="project" value="UniProtKB-KW"/>
</dbReference>
<keyword evidence="4" id="KW-0406">Ion transport</keyword>
<dbReference type="EMBL" id="RCVZ01000001">
    <property type="protein sequence ID" value="RLQ98256.1"/>
    <property type="molecule type" value="Genomic_DNA"/>
</dbReference>
<reference evidence="6 7" key="1">
    <citation type="submission" date="2018-10" db="EMBL/GenBank/DDBJ databases">
        <title>Falsibacillus sp. genome draft.</title>
        <authorList>
            <person name="Shi S."/>
        </authorList>
    </citation>
    <scope>NUCLEOTIDE SEQUENCE [LARGE SCALE GENOMIC DNA]</scope>
    <source>
        <strain evidence="6 7">GY 10110</strain>
    </source>
</reference>
<evidence type="ECO:0000313" key="7">
    <source>
        <dbReference type="Proteomes" id="UP000276770"/>
    </source>
</evidence>
<evidence type="ECO:0000256" key="3">
    <source>
        <dbReference type="ARBA" id="ARBA00022475"/>
    </source>
</evidence>
<evidence type="ECO:0000256" key="2">
    <source>
        <dbReference type="ARBA" id="ARBA00022448"/>
    </source>
</evidence>
<dbReference type="PANTHER" id="PTHR42771">
    <property type="entry name" value="IRON(3+)-HYDROXAMATE IMPORT ATP-BINDING PROTEIN FHUC"/>
    <property type="match status" value="1"/>
</dbReference>
<keyword evidence="7" id="KW-1185">Reference proteome</keyword>
<dbReference type="SUPFAM" id="SSF52540">
    <property type="entry name" value="P-loop containing nucleoside triphosphate hydrolases"/>
    <property type="match status" value="1"/>
</dbReference>
<evidence type="ECO:0000256" key="5">
    <source>
        <dbReference type="ARBA" id="ARBA00023136"/>
    </source>
</evidence>
<sequence length="272" mass="31581">MRWNCMFLNKLEFNRGNCSNEAAYPFDLPVIQTLEPMYFHTPITIFVGENGSGKSTLLQGMAAEADLPNIGRTDWGLDPFLKSSIQLSSLLKLTWKVKTKKGFFLRAEDFIGFTIRLKQMKEEAQNELSRIEHEYRDRSSYAKSLAALPHNRTLHELKQRYEDGLEFRSHGESFLDFFEANIKPNGLYMLDEPETPLSPMRQLAFMSMIIDSINNGSQYIIITHSPLLMALPHSTIYSFNDHHISQIQYDEIEHVNLMRQFLDAPERFLKHL</sequence>